<dbReference type="InterPro" id="IPR036291">
    <property type="entry name" value="NAD(P)-bd_dom_sf"/>
</dbReference>
<evidence type="ECO:0008006" key="9">
    <source>
        <dbReference type="Google" id="ProtNLM"/>
    </source>
</evidence>
<evidence type="ECO:0000259" key="6">
    <source>
        <dbReference type="Pfam" id="PF08240"/>
    </source>
</evidence>
<keyword evidence="8" id="KW-1185">Reference proteome</keyword>
<keyword evidence="2 4" id="KW-0862">Zinc</keyword>
<dbReference type="Gene3D" id="3.90.180.10">
    <property type="entry name" value="Medium-chain alcohol dehydrogenases, catalytic domain"/>
    <property type="match status" value="1"/>
</dbReference>
<keyword evidence="3" id="KW-0560">Oxidoreductase</keyword>
<reference evidence="7" key="1">
    <citation type="journal article" date="2021" name="Genome Biol. Evol.">
        <title>The assembled and annotated genome of the fairy-ring fungus Marasmius oreades.</title>
        <authorList>
            <person name="Hiltunen M."/>
            <person name="Ament-Velasquez S.L."/>
            <person name="Johannesson H."/>
        </authorList>
    </citation>
    <scope>NUCLEOTIDE SEQUENCE</scope>
    <source>
        <strain evidence="7">03SP1</strain>
    </source>
</reference>
<dbReference type="PANTHER" id="PTHR43401">
    <property type="entry name" value="L-THREONINE 3-DEHYDROGENASE"/>
    <property type="match status" value="1"/>
</dbReference>
<dbReference type="InterPro" id="IPR013149">
    <property type="entry name" value="ADH-like_C"/>
</dbReference>
<accession>A0A9P7UU57</accession>
<comment type="caution">
    <text evidence="7">The sequence shown here is derived from an EMBL/GenBank/DDBJ whole genome shotgun (WGS) entry which is preliminary data.</text>
</comment>
<dbReference type="Proteomes" id="UP001049176">
    <property type="component" value="Chromosome 5"/>
</dbReference>
<dbReference type="InterPro" id="IPR011032">
    <property type="entry name" value="GroES-like_sf"/>
</dbReference>
<keyword evidence="1 4" id="KW-0479">Metal-binding</keyword>
<dbReference type="Gene3D" id="3.40.50.720">
    <property type="entry name" value="NAD(P)-binding Rossmann-like Domain"/>
    <property type="match status" value="1"/>
</dbReference>
<dbReference type="GO" id="GO:0008270">
    <property type="term" value="F:zinc ion binding"/>
    <property type="evidence" value="ECO:0007669"/>
    <property type="project" value="InterPro"/>
</dbReference>
<evidence type="ECO:0000313" key="7">
    <source>
        <dbReference type="EMBL" id="KAG7091909.1"/>
    </source>
</evidence>
<dbReference type="PROSITE" id="PS00059">
    <property type="entry name" value="ADH_ZINC"/>
    <property type="match status" value="1"/>
</dbReference>
<evidence type="ECO:0000256" key="1">
    <source>
        <dbReference type="ARBA" id="ARBA00022723"/>
    </source>
</evidence>
<dbReference type="RefSeq" id="XP_043008379.1">
    <property type="nucleotide sequence ID" value="XM_043153095.1"/>
</dbReference>
<dbReference type="SUPFAM" id="SSF50129">
    <property type="entry name" value="GroES-like"/>
    <property type="match status" value="1"/>
</dbReference>
<feature type="domain" description="Alcohol dehydrogenase-like N-terminal" evidence="6">
    <location>
        <begin position="64"/>
        <end position="161"/>
    </location>
</feature>
<comment type="cofactor">
    <cofactor evidence="4">
        <name>Zn(2+)</name>
        <dbReference type="ChEBI" id="CHEBI:29105"/>
    </cofactor>
</comment>
<dbReference type="EMBL" id="CM032185">
    <property type="protein sequence ID" value="KAG7091909.1"/>
    <property type="molecule type" value="Genomic_DNA"/>
</dbReference>
<proteinExistence type="inferred from homology"/>
<evidence type="ECO:0000256" key="4">
    <source>
        <dbReference type="RuleBase" id="RU361277"/>
    </source>
</evidence>
<dbReference type="GO" id="GO:0016491">
    <property type="term" value="F:oxidoreductase activity"/>
    <property type="evidence" value="ECO:0007669"/>
    <property type="project" value="UniProtKB-KW"/>
</dbReference>
<dbReference type="Pfam" id="PF08240">
    <property type="entry name" value="ADH_N"/>
    <property type="match status" value="1"/>
</dbReference>
<dbReference type="Pfam" id="PF00107">
    <property type="entry name" value="ADH_zinc_N"/>
    <property type="match status" value="1"/>
</dbReference>
<evidence type="ECO:0000256" key="2">
    <source>
        <dbReference type="ARBA" id="ARBA00022833"/>
    </source>
</evidence>
<evidence type="ECO:0000256" key="3">
    <source>
        <dbReference type="ARBA" id="ARBA00023002"/>
    </source>
</evidence>
<sequence>MPQGSMKALWYSEPRNFEVKQVPIPQNRLSPFLSRSIRFHVVVRKVLVSRVGHRFCNSSMTILSGVCGTDAHIHEGEFISKFPLIPGHEAIGTITEMGKNVTGFSIGDRCVADVGITCGKCFYCRRGQSLLCENFNSRGVTQDGGFAEYILYHQSKLYKIHNLSDEEATLLEPAACAIHGLDKLNPAVGIEVLLLGAGPTGLILAQLLKLNGASRVVIAANKGIKMDIAKDLQAGDEFIELDRQNPGAQWEKLKKDNPYGFDVVVEATGVEKLANDAINYVRRGGTLMIYGVYENKAVVHWPPSKIFGDEIRIIGSFSQTFCFPRAVAYLDSGKVKVKGMVTDVYKLEDFQAALDKMKSRGALKIAIKP</sequence>
<dbReference type="SUPFAM" id="SSF51735">
    <property type="entry name" value="NAD(P)-binding Rossmann-fold domains"/>
    <property type="match status" value="1"/>
</dbReference>
<dbReference type="InterPro" id="IPR013154">
    <property type="entry name" value="ADH-like_N"/>
</dbReference>
<dbReference type="CDD" id="cd08234">
    <property type="entry name" value="threonine_DH_like"/>
    <property type="match status" value="1"/>
</dbReference>
<feature type="domain" description="Alcohol dehydrogenase-like C-terminal" evidence="5">
    <location>
        <begin position="199"/>
        <end position="323"/>
    </location>
</feature>
<dbReference type="KEGG" id="more:E1B28_008305"/>
<dbReference type="GeneID" id="66077381"/>
<dbReference type="InterPro" id="IPR002328">
    <property type="entry name" value="ADH_Zn_CS"/>
</dbReference>
<comment type="similarity">
    <text evidence="4">Belongs to the zinc-containing alcohol dehydrogenase family.</text>
</comment>
<dbReference type="AlphaFoldDB" id="A0A9P7UU57"/>
<evidence type="ECO:0000259" key="5">
    <source>
        <dbReference type="Pfam" id="PF00107"/>
    </source>
</evidence>
<dbReference type="PANTHER" id="PTHR43401:SF2">
    <property type="entry name" value="L-THREONINE 3-DEHYDROGENASE"/>
    <property type="match status" value="1"/>
</dbReference>
<name>A0A9P7UU57_9AGAR</name>
<protein>
    <recommendedName>
        <fullName evidence="9">GroES-like protein</fullName>
    </recommendedName>
</protein>
<dbReference type="InterPro" id="IPR050129">
    <property type="entry name" value="Zn_alcohol_dh"/>
</dbReference>
<dbReference type="OrthoDB" id="5363962at2759"/>
<evidence type="ECO:0000313" key="8">
    <source>
        <dbReference type="Proteomes" id="UP001049176"/>
    </source>
</evidence>
<gene>
    <name evidence="7" type="ORF">E1B28_008305</name>
</gene>
<organism evidence="7 8">
    <name type="scientific">Marasmius oreades</name>
    <name type="common">fairy-ring Marasmius</name>
    <dbReference type="NCBI Taxonomy" id="181124"/>
    <lineage>
        <taxon>Eukaryota</taxon>
        <taxon>Fungi</taxon>
        <taxon>Dikarya</taxon>
        <taxon>Basidiomycota</taxon>
        <taxon>Agaricomycotina</taxon>
        <taxon>Agaricomycetes</taxon>
        <taxon>Agaricomycetidae</taxon>
        <taxon>Agaricales</taxon>
        <taxon>Marasmiineae</taxon>
        <taxon>Marasmiaceae</taxon>
        <taxon>Marasmius</taxon>
    </lineage>
</organism>